<keyword evidence="8 9" id="KW-0862">Zinc</keyword>
<dbReference type="InterPro" id="IPR041367">
    <property type="entry name" value="Znf-CCCH_4"/>
</dbReference>
<dbReference type="PANTHER" id="PTHR11224:SF10">
    <property type="entry name" value="IP09428P-RELATED"/>
    <property type="match status" value="1"/>
</dbReference>
<keyword evidence="6 9" id="KW-0863">Zinc-finger</keyword>
<dbReference type="GO" id="GO:0061630">
    <property type="term" value="F:ubiquitin protein ligase activity"/>
    <property type="evidence" value="ECO:0007669"/>
    <property type="project" value="UniProtKB-EC"/>
</dbReference>
<dbReference type="PROSITE" id="PS00518">
    <property type="entry name" value="ZF_RING_1"/>
    <property type="match status" value="1"/>
</dbReference>
<keyword evidence="3" id="KW-0808">Transferase</keyword>
<feature type="domain" description="C3H1-type" evidence="13">
    <location>
        <begin position="46"/>
        <end position="68"/>
    </location>
</feature>
<evidence type="ECO:0000256" key="4">
    <source>
        <dbReference type="ARBA" id="ARBA00022723"/>
    </source>
</evidence>
<feature type="compositionally biased region" description="Low complexity" evidence="10">
    <location>
        <begin position="92"/>
        <end position="101"/>
    </location>
</feature>
<dbReference type="PANTHER" id="PTHR11224">
    <property type="entry name" value="MAKORIN-RELATED"/>
    <property type="match status" value="1"/>
</dbReference>
<keyword evidence="15" id="KW-1185">Reference proteome</keyword>
<dbReference type="InterPro" id="IPR001841">
    <property type="entry name" value="Znf_RING"/>
</dbReference>
<dbReference type="GO" id="GO:0000209">
    <property type="term" value="P:protein polyubiquitination"/>
    <property type="evidence" value="ECO:0007669"/>
    <property type="project" value="InterPro"/>
</dbReference>
<sequence>MTVKVKLPQLLLVVVWIFWCWYFRGHFRKMASIVAAANNDDRVHLICRFYTRGMCRFGNLCRFIHPDPSQPTAAGVDGGSQPASNRLHDSHTAAATTSAQTDPKKWVLAPVFVPKNQQRISIEPGSSSSNDNCKDEASASSTTYAAVVVGPGGTVVQSDVSSEETTTTCPYQFNCPYGDMCTYEHNQMCEMCGRYSLHPTDKEQRKSHIALCIQQHEKDMELSFAIARSKDKTCGICFEIIMEKSGREQRFGILPNCNHIFCLECIRKWRQAKQFDNKIIRACPECRIPSDYVCPSAFWVETKDEKEKLITDYKKALGEKDCKYFKKGEGKCPFGNKCFYKHALPGGERVDVGVPKRNKRKIQRADDEILDLFDLYLWDFVDRREFHWLEILSNFTDSGDSDWSEDFE</sequence>
<dbReference type="InterPro" id="IPR013083">
    <property type="entry name" value="Znf_RING/FYVE/PHD"/>
</dbReference>
<dbReference type="FunCoup" id="A0A7R8Z1X5">
    <property type="interactions" value="799"/>
</dbReference>
<dbReference type="InParanoid" id="A0A7R8Z1X5"/>
<dbReference type="InterPro" id="IPR036855">
    <property type="entry name" value="Znf_CCCH_sf"/>
</dbReference>
<dbReference type="PROSITE" id="PS50103">
    <property type="entry name" value="ZF_C3H1"/>
    <property type="match status" value="2"/>
</dbReference>
<dbReference type="AlphaFoldDB" id="A0A7R8Z1X5"/>
<evidence type="ECO:0000313" key="15">
    <source>
        <dbReference type="Proteomes" id="UP000594454"/>
    </source>
</evidence>
<dbReference type="EMBL" id="LR899015">
    <property type="protein sequence ID" value="CAD7094084.1"/>
    <property type="molecule type" value="Genomic_DNA"/>
</dbReference>
<keyword evidence="4 9" id="KW-0479">Metal-binding</keyword>
<proteinExistence type="predicted"/>
<feature type="zinc finger region" description="C3H1-type" evidence="9">
    <location>
        <begin position="46"/>
        <end position="68"/>
    </location>
</feature>
<dbReference type="Gene3D" id="3.30.1370.210">
    <property type="match status" value="1"/>
</dbReference>
<dbReference type="Gene3D" id="3.30.40.10">
    <property type="entry name" value="Zinc/RING finger domain, C3HC4 (zinc finger)"/>
    <property type="match status" value="1"/>
</dbReference>
<protein>
    <recommendedName>
        <fullName evidence="2">RING-type E3 ubiquitin transferase</fullName>
        <ecNumber evidence="2">2.3.2.27</ecNumber>
    </recommendedName>
</protein>
<comment type="catalytic activity">
    <reaction evidence="1">
        <text>S-ubiquitinyl-[E2 ubiquitin-conjugating enzyme]-L-cysteine + [acceptor protein]-L-lysine = [E2 ubiquitin-conjugating enzyme]-L-cysteine + N(6)-ubiquitinyl-[acceptor protein]-L-lysine.</text>
        <dbReference type="EC" id="2.3.2.27"/>
    </reaction>
</comment>
<evidence type="ECO:0000256" key="10">
    <source>
        <dbReference type="SAM" id="MobiDB-lite"/>
    </source>
</evidence>
<dbReference type="PROSITE" id="PS50089">
    <property type="entry name" value="ZF_RING_2"/>
    <property type="match status" value="1"/>
</dbReference>
<feature type="domain" description="RING-type" evidence="12">
    <location>
        <begin position="234"/>
        <end position="287"/>
    </location>
</feature>
<evidence type="ECO:0000256" key="5">
    <source>
        <dbReference type="ARBA" id="ARBA00022737"/>
    </source>
</evidence>
<dbReference type="SMART" id="SM00356">
    <property type="entry name" value="ZnF_C3H1"/>
    <property type="match status" value="3"/>
</dbReference>
<dbReference type="SUPFAM" id="SSF90229">
    <property type="entry name" value="CCCH zinc finger"/>
    <property type="match status" value="1"/>
</dbReference>
<accession>A0A7R8Z1X5</accession>
<dbReference type="InterPro" id="IPR017907">
    <property type="entry name" value="Znf_RING_CS"/>
</dbReference>
<evidence type="ECO:0000256" key="7">
    <source>
        <dbReference type="ARBA" id="ARBA00022786"/>
    </source>
</evidence>
<dbReference type="FunFam" id="3.30.40.10:FF:000117">
    <property type="entry name" value="Probable E3 ubiquitin-protein ligase makorin-1"/>
    <property type="match status" value="1"/>
</dbReference>
<dbReference type="InterPro" id="IPR045072">
    <property type="entry name" value="MKRN-like"/>
</dbReference>
<dbReference type="OrthoDB" id="411372at2759"/>
<reference evidence="14 15" key="1">
    <citation type="submission" date="2020-11" db="EMBL/GenBank/DDBJ databases">
        <authorList>
            <person name="Wallbank WR R."/>
            <person name="Pardo Diaz C."/>
            <person name="Kozak K."/>
            <person name="Martin S."/>
            <person name="Jiggins C."/>
            <person name="Moest M."/>
            <person name="Warren A I."/>
            <person name="Generalovic N T."/>
            <person name="Byers J.R.P. K."/>
            <person name="Montejo-Kovacevich G."/>
            <person name="Yen C E."/>
        </authorList>
    </citation>
    <scope>NUCLEOTIDE SEQUENCE [LARGE SCALE GENOMIC DNA]</scope>
</reference>
<dbReference type="InterPro" id="IPR000571">
    <property type="entry name" value="Znf_CCCH"/>
</dbReference>
<dbReference type="SUPFAM" id="SSF57850">
    <property type="entry name" value="RING/U-box"/>
    <property type="match status" value="1"/>
</dbReference>
<evidence type="ECO:0000256" key="3">
    <source>
        <dbReference type="ARBA" id="ARBA00022679"/>
    </source>
</evidence>
<name>A0A7R8Z1X5_HERIL</name>
<dbReference type="GO" id="GO:0008270">
    <property type="term" value="F:zinc ion binding"/>
    <property type="evidence" value="ECO:0007669"/>
    <property type="project" value="UniProtKB-KW"/>
</dbReference>
<evidence type="ECO:0000256" key="8">
    <source>
        <dbReference type="ARBA" id="ARBA00022833"/>
    </source>
</evidence>
<evidence type="ECO:0000259" key="12">
    <source>
        <dbReference type="PROSITE" id="PS50089"/>
    </source>
</evidence>
<dbReference type="Proteomes" id="UP000594454">
    <property type="component" value="Chromosome 7"/>
</dbReference>
<organism evidence="14 15">
    <name type="scientific">Hermetia illucens</name>
    <name type="common">Black soldier fly</name>
    <dbReference type="NCBI Taxonomy" id="343691"/>
    <lineage>
        <taxon>Eukaryota</taxon>
        <taxon>Metazoa</taxon>
        <taxon>Ecdysozoa</taxon>
        <taxon>Arthropoda</taxon>
        <taxon>Hexapoda</taxon>
        <taxon>Insecta</taxon>
        <taxon>Pterygota</taxon>
        <taxon>Neoptera</taxon>
        <taxon>Endopterygota</taxon>
        <taxon>Diptera</taxon>
        <taxon>Brachycera</taxon>
        <taxon>Stratiomyomorpha</taxon>
        <taxon>Stratiomyidae</taxon>
        <taxon>Hermetiinae</taxon>
        <taxon>Hermetia</taxon>
    </lineage>
</organism>
<keyword evidence="11" id="KW-0812">Transmembrane</keyword>
<evidence type="ECO:0000256" key="1">
    <source>
        <dbReference type="ARBA" id="ARBA00000900"/>
    </source>
</evidence>
<dbReference type="GO" id="GO:0060255">
    <property type="term" value="P:regulation of macromolecule metabolic process"/>
    <property type="evidence" value="ECO:0007669"/>
    <property type="project" value="UniProtKB-ARBA"/>
</dbReference>
<evidence type="ECO:0000256" key="9">
    <source>
        <dbReference type="PROSITE-ProRule" id="PRU00723"/>
    </source>
</evidence>
<evidence type="ECO:0000256" key="2">
    <source>
        <dbReference type="ARBA" id="ARBA00012483"/>
    </source>
</evidence>
<dbReference type="EC" id="2.3.2.27" evidence="2"/>
<dbReference type="InterPro" id="IPR018957">
    <property type="entry name" value="Znf_C3HC4_RING-type"/>
</dbReference>
<evidence type="ECO:0000256" key="11">
    <source>
        <dbReference type="SAM" id="Phobius"/>
    </source>
</evidence>
<keyword evidence="5" id="KW-0677">Repeat</keyword>
<dbReference type="Pfam" id="PF14608">
    <property type="entry name" value="zf-CCCH_2"/>
    <property type="match status" value="1"/>
</dbReference>
<gene>
    <name evidence="14" type="ORF">HERILL_LOCUS16316</name>
</gene>
<dbReference type="GO" id="GO:0005634">
    <property type="term" value="C:nucleus"/>
    <property type="evidence" value="ECO:0007669"/>
    <property type="project" value="UniProtKB-ARBA"/>
</dbReference>
<keyword evidence="11" id="KW-0472">Membrane</keyword>
<evidence type="ECO:0000256" key="6">
    <source>
        <dbReference type="ARBA" id="ARBA00022771"/>
    </source>
</evidence>
<feature type="domain" description="C3H1-type" evidence="13">
    <location>
        <begin position="316"/>
        <end position="345"/>
    </location>
</feature>
<evidence type="ECO:0000259" key="13">
    <source>
        <dbReference type="PROSITE" id="PS50103"/>
    </source>
</evidence>
<dbReference type="Pfam" id="PF18044">
    <property type="entry name" value="zf-CCCH_4"/>
    <property type="match status" value="1"/>
</dbReference>
<feature type="region of interest" description="Disordered" evidence="10">
    <location>
        <begin position="71"/>
        <end position="101"/>
    </location>
</feature>
<keyword evidence="11" id="KW-1133">Transmembrane helix</keyword>
<evidence type="ECO:0000313" key="14">
    <source>
        <dbReference type="EMBL" id="CAD7094084.1"/>
    </source>
</evidence>
<keyword evidence="7" id="KW-0833">Ubl conjugation pathway</keyword>
<dbReference type="SMART" id="SM00184">
    <property type="entry name" value="RING"/>
    <property type="match status" value="1"/>
</dbReference>
<dbReference type="Pfam" id="PF00097">
    <property type="entry name" value="zf-C3HC4"/>
    <property type="match status" value="1"/>
</dbReference>
<feature type="transmembrane region" description="Helical" evidence="11">
    <location>
        <begin position="6"/>
        <end position="23"/>
    </location>
</feature>
<feature type="zinc finger region" description="C3H1-type" evidence="9">
    <location>
        <begin position="316"/>
        <end position="345"/>
    </location>
</feature>